<evidence type="ECO:0000313" key="5">
    <source>
        <dbReference type="Proteomes" id="UP001596060"/>
    </source>
</evidence>
<dbReference type="InterPro" id="IPR038076">
    <property type="entry name" value="MgtE_N_sf"/>
</dbReference>
<comment type="caution">
    <text evidence="4">The sequence shown here is derived from an EMBL/GenBank/DDBJ whole genome shotgun (WGS) entry which is preliminary data.</text>
</comment>
<feature type="domain" description="Magnesium transporter MgtE intracellular" evidence="3">
    <location>
        <begin position="71"/>
        <end position="160"/>
    </location>
</feature>
<sequence>MPSKPFLFLCLLPVLLLAPGSGAVAAPTQTPPAAAPAALTSDAASYCAAIRDPAAEARFAWQANQLKSLEARLAETLKKLEERKAELQLLTDQRAAEVKQAEARMTDIFARMRPDAAALQLSAMDQGVAVAVLSKLPARAASAVLNEMEASRAAQLAEVMGGRRALPTSSPTGVQTR</sequence>
<dbReference type="Pfam" id="PF03448">
    <property type="entry name" value="MgtE_N"/>
    <property type="match status" value="1"/>
</dbReference>
<keyword evidence="1" id="KW-0175">Coiled coil</keyword>
<gene>
    <name evidence="4" type="ORF">ACFPN9_27190</name>
</gene>
<reference evidence="5" key="1">
    <citation type="journal article" date="2019" name="Int. J. Syst. Evol. Microbiol.">
        <title>The Global Catalogue of Microorganisms (GCM) 10K type strain sequencing project: providing services to taxonomists for standard genome sequencing and annotation.</title>
        <authorList>
            <consortium name="The Broad Institute Genomics Platform"/>
            <consortium name="The Broad Institute Genome Sequencing Center for Infectious Disease"/>
            <person name="Wu L."/>
            <person name="Ma J."/>
        </authorList>
    </citation>
    <scope>NUCLEOTIDE SEQUENCE [LARGE SCALE GENOMIC DNA]</scope>
    <source>
        <strain evidence="5">CCUG 43117</strain>
    </source>
</reference>
<evidence type="ECO:0000256" key="1">
    <source>
        <dbReference type="SAM" id="Coils"/>
    </source>
</evidence>
<dbReference type="Gene3D" id="1.25.60.10">
    <property type="entry name" value="MgtE N-terminal domain-like"/>
    <property type="match status" value="1"/>
</dbReference>
<name>A0ABW0P8E2_9HYPH</name>
<feature type="coiled-coil region" evidence="1">
    <location>
        <begin position="63"/>
        <end position="97"/>
    </location>
</feature>
<protein>
    <submittedName>
        <fullName evidence="4">MotE family protein</fullName>
    </submittedName>
</protein>
<proteinExistence type="predicted"/>
<feature type="chain" id="PRO_5047461264" evidence="2">
    <location>
        <begin position="26"/>
        <end position="177"/>
    </location>
</feature>
<evidence type="ECO:0000256" key="2">
    <source>
        <dbReference type="SAM" id="SignalP"/>
    </source>
</evidence>
<accession>A0ABW0P8E2</accession>
<dbReference type="SUPFAM" id="SSF158791">
    <property type="entry name" value="MgtE N-terminal domain-like"/>
    <property type="match status" value="1"/>
</dbReference>
<keyword evidence="2" id="KW-0732">Signal</keyword>
<dbReference type="InterPro" id="IPR006668">
    <property type="entry name" value="Mg_transptr_MgtE_intracell_dom"/>
</dbReference>
<evidence type="ECO:0000259" key="3">
    <source>
        <dbReference type="Pfam" id="PF03448"/>
    </source>
</evidence>
<organism evidence="4 5">
    <name type="scientific">Bosea massiliensis</name>
    <dbReference type="NCBI Taxonomy" id="151419"/>
    <lineage>
        <taxon>Bacteria</taxon>
        <taxon>Pseudomonadati</taxon>
        <taxon>Pseudomonadota</taxon>
        <taxon>Alphaproteobacteria</taxon>
        <taxon>Hyphomicrobiales</taxon>
        <taxon>Boseaceae</taxon>
        <taxon>Bosea</taxon>
    </lineage>
</organism>
<dbReference type="EMBL" id="JBHSLU010000127">
    <property type="protein sequence ID" value="MFC5508921.1"/>
    <property type="molecule type" value="Genomic_DNA"/>
</dbReference>
<keyword evidence="5" id="KW-1185">Reference proteome</keyword>
<dbReference type="Proteomes" id="UP001596060">
    <property type="component" value="Unassembled WGS sequence"/>
</dbReference>
<feature type="signal peptide" evidence="2">
    <location>
        <begin position="1"/>
        <end position="25"/>
    </location>
</feature>
<dbReference type="RefSeq" id="WP_066723970.1">
    <property type="nucleotide sequence ID" value="NZ_JBHSLU010000127.1"/>
</dbReference>
<evidence type="ECO:0000313" key="4">
    <source>
        <dbReference type="EMBL" id="MFC5508921.1"/>
    </source>
</evidence>